<gene>
    <name evidence="2" type="ORF">AVDCRST_MAG23-1032</name>
</gene>
<dbReference type="AlphaFoldDB" id="A0A6J4TUF3"/>
<feature type="compositionally biased region" description="Low complexity" evidence="1">
    <location>
        <begin position="30"/>
        <end position="41"/>
    </location>
</feature>
<evidence type="ECO:0000256" key="1">
    <source>
        <dbReference type="SAM" id="MobiDB-lite"/>
    </source>
</evidence>
<protein>
    <submittedName>
        <fullName evidence="2">Uncharacterized protein</fullName>
    </submittedName>
</protein>
<feature type="non-terminal residue" evidence="2">
    <location>
        <position position="1"/>
    </location>
</feature>
<accession>A0A6J4TUF3</accession>
<feature type="non-terminal residue" evidence="2">
    <location>
        <position position="47"/>
    </location>
</feature>
<name>A0A6J4TUF3_9SPHN</name>
<proteinExistence type="predicted"/>
<dbReference type="EMBL" id="CADCWD010000043">
    <property type="protein sequence ID" value="CAA9531910.1"/>
    <property type="molecule type" value="Genomic_DNA"/>
</dbReference>
<sequence length="47" mass="4819">GSEPAGTACAHPESACEAGRLLQDQDEDQGQAGRASRAGAAHRVRDD</sequence>
<evidence type="ECO:0000313" key="2">
    <source>
        <dbReference type="EMBL" id="CAA9531910.1"/>
    </source>
</evidence>
<reference evidence="2" key="1">
    <citation type="submission" date="2020-02" db="EMBL/GenBank/DDBJ databases">
        <authorList>
            <person name="Meier V. D."/>
        </authorList>
    </citation>
    <scope>NUCLEOTIDE SEQUENCE</scope>
    <source>
        <strain evidence="2">AVDCRST_MAG23</strain>
    </source>
</reference>
<organism evidence="2">
    <name type="scientific">uncultured Sphingosinicella sp</name>
    <dbReference type="NCBI Taxonomy" id="478748"/>
    <lineage>
        <taxon>Bacteria</taxon>
        <taxon>Pseudomonadati</taxon>
        <taxon>Pseudomonadota</taxon>
        <taxon>Alphaproteobacteria</taxon>
        <taxon>Sphingomonadales</taxon>
        <taxon>Sphingosinicellaceae</taxon>
        <taxon>Sphingosinicella</taxon>
        <taxon>environmental samples</taxon>
    </lineage>
</organism>
<feature type="region of interest" description="Disordered" evidence="1">
    <location>
        <begin position="23"/>
        <end position="47"/>
    </location>
</feature>